<name>A0A3D8WUM5_PRIMG</name>
<evidence type="ECO:0000313" key="3">
    <source>
        <dbReference type="Proteomes" id="UP000256519"/>
    </source>
</evidence>
<dbReference type="EMBL" id="PQWM01000052">
    <property type="protein sequence ID" value="RDZ07727.1"/>
    <property type="molecule type" value="Genomic_DNA"/>
</dbReference>
<evidence type="ECO:0000313" key="2">
    <source>
        <dbReference type="EMBL" id="RDZ07727.1"/>
    </source>
</evidence>
<dbReference type="AlphaFoldDB" id="A0A3D8WUM5"/>
<dbReference type="InterPro" id="IPR048147">
    <property type="entry name" value="CBO0543-like"/>
</dbReference>
<dbReference type="NCBIfam" id="NF041644">
    <property type="entry name" value="CBO0543_fam"/>
    <property type="match status" value="1"/>
</dbReference>
<organism evidence="2 3">
    <name type="scientific">Priestia megaterium</name>
    <name type="common">Bacillus megaterium</name>
    <dbReference type="NCBI Taxonomy" id="1404"/>
    <lineage>
        <taxon>Bacteria</taxon>
        <taxon>Bacillati</taxon>
        <taxon>Bacillota</taxon>
        <taxon>Bacilli</taxon>
        <taxon>Bacillales</taxon>
        <taxon>Bacillaceae</taxon>
        <taxon>Priestia</taxon>
    </lineage>
</organism>
<keyword evidence="1" id="KW-0472">Membrane</keyword>
<feature type="transmembrane region" description="Helical" evidence="1">
    <location>
        <begin position="144"/>
        <end position="165"/>
    </location>
</feature>
<evidence type="ECO:0000256" key="1">
    <source>
        <dbReference type="SAM" id="Phobius"/>
    </source>
</evidence>
<keyword evidence="1" id="KW-0812">Transmembrane</keyword>
<dbReference type="Proteomes" id="UP000256519">
    <property type="component" value="Unassembled WGS sequence"/>
</dbReference>
<gene>
    <name evidence="2" type="ORF">C3744_27105</name>
</gene>
<reference evidence="2 3" key="1">
    <citation type="journal article" date="2018" name="Appl. Environ. Microbiol.">
        <title>Antimicrobial susceptibility testing and tentative epidemiological cut-off values of five Bacillus species relevant for use as animal feed additives or for plant protection.</title>
        <authorList>
            <person name="Agerso Y."/>
            <person name="Stuer-Lauridsen B."/>
            <person name="Bjerre K."/>
            <person name="Jensen M.G."/>
            <person name="Johansen E."/>
            <person name="Bennedsen M."/>
            <person name="Brockmann E."/>
            <person name="Nielsen B."/>
        </authorList>
    </citation>
    <scope>NUCLEOTIDE SEQUENCE [LARGE SCALE GENOMIC DNA]</scope>
    <source>
        <strain evidence="2 3">CHCC20162</strain>
    </source>
</reference>
<sequence>MRLIGLFLWIFAAWRWSDWKNWRKYHSTILYMVIFALLYEVLTYNYSLWVYKATLIPTHTLNSLLVTFITFPCLVLLFLSNVPEDVTTKKILHIIFWVILYSIVEYFYHAVGLFKYNHGWNFGCSILFNCIMFPMLLLHHKKPLLAYFLSIPIAIFYLIIFNVPISSMK</sequence>
<comment type="caution">
    <text evidence="2">The sequence shown here is derived from an EMBL/GenBank/DDBJ whole genome shotgun (WGS) entry which is preliminary data.</text>
</comment>
<accession>A0A3D8WUM5</accession>
<proteinExistence type="predicted"/>
<dbReference type="RefSeq" id="WP_116078246.1">
    <property type="nucleotide sequence ID" value="NZ_CP187630.1"/>
</dbReference>
<feature type="transmembrane region" description="Helical" evidence="1">
    <location>
        <begin position="61"/>
        <end position="79"/>
    </location>
</feature>
<feature type="transmembrane region" description="Helical" evidence="1">
    <location>
        <begin position="25"/>
        <end position="49"/>
    </location>
</feature>
<feature type="transmembrane region" description="Helical" evidence="1">
    <location>
        <begin position="91"/>
        <end position="108"/>
    </location>
</feature>
<feature type="transmembrane region" description="Helical" evidence="1">
    <location>
        <begin position="120"/>
        <end position="138"/>
    </location>
</feature>
<protein>
    <submittedName>
        <fullName evidence="2">Uncharacterized protein</fullName>
    </submittedName>
</protein>
<keyword evidence="1" id="KW-1133">Transmembrane helix</keyword>